<keyword evidence="3" id="KW-1185">Reference proteome</keyword>
<dbReference type="KEGG" id="act:ACLA_051930"/>
<name>A1CIL6_ASPCL</name>
<evidence type="ECO:0000313" key="3">
    <source>
        <dbReference type="Proteomes" id="UP000006701"/>
    </source>
</evidence>
<gene>
    <name evidence="2" type="ORF">ACLA_051930</name>
</gene>
<dbReference type="OMA" id="FECAEVQ"/>
<accession>A1CIL6</accession>
<dbReference type="EMBL" id="DS027054">
    <property type="protein sequence ID" value="EAW10721.1"/>
    <property type="molecule type" value="Genomic_DNA"/>
</dbReference>
<dbReference type="AlphaFoldDB" id="A1CIL6"/>
<feature type="region of interest" description="Disordered" evidence="1">
    <location>
        <begin position="1"/>
        <end position="31"/>
    </location>
</feature>
<sequence length="121" mass="12751">MASASTSASTSASASASVSASSSASASTAISNTTAPSLQLSANFAGAHSKSPNAVGYDHETYFQLTTAGGRSTEKTPNQVYREERVRRRTTRALDRAISDPQGDPSPIDFECAEFQAKRDW</sequence>
<proteinExistence type="predicted"/>
<dbReference type="OrthoDB" id="4227359at2759"/>
<feature type="compositionally biased region" description="Polar residues" evidence="1">
    <location>
        <begin position="68"/>
        <end position="79"/>
    </location>
</feature>
<dbReference type="VEuPathDB" id="FungiDB:ACLA_051930"/>
<dbReference type="Proteomes" id="UP000006701">
    <property type="component" value="Unassembled WGS sequence"/>
</dbReference>
<dbReference type="GeneID" id="4703682"/>
<feature type="region of interest" description="Disordered" evidence="1">
    <location>
        <begin position="68"/>
        <end position="88"/>
    </location>
</feature>
<dbReference type="RefSeq" id="XP_001272147.1">
    <property type="nucleotide sequence ID" value="XM_001272146.1"/>
</dbReference>
<protein>
    <submittedName>
        <fullName evidence="2">Uncharacterized protein</fullName>
    </submittedName>
</protein>
<evidence type="ECO:0000313" key="2">
    <source>
        <dbReference type="EMBL" id="EAW10721.1"/>
    </source>
</evidence>
<dbReference type="eggNOG" id="ENOG502RIGH">
    <property type="taxonomic scope" value="Eukaryota"/>
</dbReference>
<reference evidence="2 3" key="1">
    <citation type="journal article" date="2008" name="PLoS Genet.">
        <title>Genomic islands in the pathogenic filamentous fungus Aspergillus fumigatus.</title>
        <authorList>
            <person name="Fedorova N.D."/>
            <person name="Khaldi N."/>
            <person name="Joardar V.S."/>
            <person name="Maiti R."/>
            <person name="Amedeo P."/>
            <person name="Anderson M.J."/>
            <person name="Crabtree J."/>
            <person name="Silva J.C."/>
            <person name="Badger J.H."/>
            <person name="Albarraq A."/>
            <person name="Angiuoli S."/>
            <person name="Bussey H."/>
            <person name="Bowyer P."/>
            <person name="Cotty P.J."/>
            <person name="Dyer P.S."/>
            <person name="Egan A."/>
            <person name="Galens K."/>
            <person name="Fraser-Liggett C.M."/>
            <person name="Haas B.J."/>
            <person name="Inman J.M."/>
            <person name="Kent R."/>
            <person name="Lemieux S."/>
            <person name="Malavazi I."/>
            <person name="Orvis J."/>
            <person name="Roemer T."/>
            <person name="Ronning C.M."/>
            <person name="Sundaram J.P."/>
            <person name="Sutton G."/>
            <person name="Turner G."/>
            <person name="Venter J.C."/>
            <person name="White O.R."/>
            <person name="Whitty B.R."/>
            <person name="Youngman P."/>
            <person name="Wolfe K.H."/>
            <person name="Goldman G.H."/>
            <person name="Wortman J.R."/>
            <person name="Jiang B."/>
            <person name="Denning D.W."/>
            <person name="Nierman W.C."/>
        </authorList>
    </citation>
    <scope>NUCLEOTIDE SEQUENCE [LARGE SCALE GENOMIC DNA]</scope>
    <source>
        <strain evidence="3">ATCC 1007 / CBS 513.65 / DSM 816 / NCTC 3887 / NRRL 1</strain>
    </source>
</reference>
<dbReference type="HOGENOM" id="CLU_150786_0_0_1"/>
<evidence type="ECO:0000256" key="1">
    <source>
        <dbReference type="SAM" id="MobiDB-lite"/>
    </source>
</evidence>
<organism evidence="2 3">
    <name type="scientific">Aspergillus clavatus (strain ATCC 1007 / CBS 513.65 / DSM 816 / NCTC 3887 / NRRL 1 / QM 1276 / 107)</name>
    <dbReference type="NCBI Taxonomy" id="344612"/>
    <lineage>
        <taxon>Eukaryota</taxon>
        <taxon>Fungi</taxon>
        <taxon>Dikarya</taxon>
        <taxon>Ascomycota</taxon>
        <taxon>Pezizomycotina</taxon>
        <taxon>Eurotiomycetes</taxon>
        <taxon>Eurotiomycetidae</taxon>
        <taxon>Eurotiales</taxon>
        <taxon>Aspergillaceae</taxon>
        <taxon>Aspergillus</taxon>
        <taxon>Aspergillus subgen. Fumigati</taxon>
    </lineage>
</organism>